<evidence type="ECO:0000313" key="2">
    <source>
        <dbReference type="Proteomes" id="UP000824998"/>
    </source>
</evidence>
<gene>
    <name evidence="1" type="ORF">BJ875DRAFT_546048</name>
</gene>
<protein>
    <submittedName>
        <fullName evidence="1">Uncharacterized protein</fullName>
    </submittedName>
</protein>
<evidence type="ECO:0000313" key="1">
    <source>
        <dbReference type="EMBL" id="KAG9230588.1"/>
    </source>
</evidence>
<dbReference type="AlphaFoldDB" id="A0A9P7YB05"/>
<accession>A0A9P7YB05</accession>
<comment type="caution">
    <text evidence="1">The sequence shown here is derived from an EMBL/GenBank/DDBJ whole genome shotgun (WGS) entry which is preliminary data.</text>
</comment>
<dbReference type="Proteomes" id="UP000824998">
    <property type="component" value="Unassembled WGS sequence"/>
</dbReference>
<dbReference type="EMBL" id="MU251659">
    <property type="protein sequence ID" value="KAG9230588.1"/>
    <property type="molecule type" value="Genomic_DNA"/>
</dbReference>
<reference evidence="1" key="1">
    <citation type="journal article" date="2021" name="IMA Fungus">
        <title>Genomic characterization of three marine fungi, including Emericellopsis atlantica sp. nov. with signatures of a generalist lifestyle and marine biomass degradation.</title>
        <authorList>
            <person name="Hagestad O.C."/>
            <person name="Hou L."/>
            <person name="Andersen J.H."/>
            <person name="Hansen E.H."/>
            <person name="Altermark B."/>
            <person name="Li C."/>
            <person name="Kuhnert E."/>
            <person name="Cox R.J."/>
            <person name="Crous P.W."/>
            <person name="Spatafora J.W."/>
            <person name="Lail K."/>
            <person name="Amirebrahimi M."/>
            <person name="Lipzen A."/>
            <person name="Pangilinan J."/>
            <person name="Andreopoulos W."/>
            <person name="Hayes R.D."/>
            <person name="Ng V."/>
            <person name="Grigoriev I.V."/>
            <person name="Jackson S.A."/>
            <person name="Sutton T.D.S."/>
            <person name="Dobson A.D.W."/>
            <person name="Rama T."/>
        </authorList>
    </citation>
    <scope>NUCLEOTIDE SEQUENCE</scope>
    <source>
        <strain evidence="1">TRa018bII</strain>
    </source>
</reference>
<name>A0A9P7YB05_9HELO</name>
<organism evidence="1 2">
    <name type="scientific">Amylocarpus encephaloides</name>
    <dbReference type="NCBI Taxonomy" id="45428"/>
    <lineage>
        <taxon>Eukaryota</taxon>
        <taxon>Fungi</taxon>
        <taxon>Dikarya</taxon>
        <taxon>Ascomycota</taxon>
        <taxon>Pezizomycotina</taxon>
        <taxon>Leotiomycetes</taxon>
        <taxon>Helotiales</taxon>
        <taxon>Helotiales incertae sedis</taxon>
        <taxon>Amylocarpus</taxon>
    </lineage>
</organism>
<keyword evidence="2" id="KW-1185">Reference proteome</keyword>
<sequence length="271" mass="31024">MVYGFYDGDGIDAELGGYHLETIPRKRIDPRQTPILLECSIIGMMLQGIKMSQGREPFGNLPYFWQQLEKLVHSLKLDQSSFQPRILAVGPSFSGYSNDSLRIAYKWPAIAKRVPEDHRQHRLINIITNQEPWTDKQWEDRATNLQEDLQQMVDCVMNDDTIPAGIETYLMYECGFVRSLPKVASSWNCIKEPFYNSMDRLILPPSVYTPAKYIDQASVHTPAKYIDQDGVDYDEITTGPVYAKYSRWLPQLLAVETKTGEPSGVTLLYMS</sequence>
<proteinExistence type="predicted"/>